<keyword evidence="10" id="KW-1185">Reference proteome</keyword>
<dbReference type="Pfam" id="PF25954">
    <property type="entry name" value="Beta-barrel_RND_2"/>
    <property type="match status" value="1"/>
</dbReference>
<dbReference type="Pfam" id="PF19335">
    <property type="entry name" value="HMBD"/>
    <property type="match status" value="3"/>
</dbReference>
<dbReference type="InterPro" id="IPR006143">
    <property type="entry name" value="RND_pump_MFP"/>
</dbReference>
<dbReference type="InterPro" id="IPR058790">
    <property type="entry name" value="BSH_CusB"/>
</dbReference>
<dbReference type="Proteomes" id="UP001594351">
    <property type="component" value="Unassembled WGS sequence"/>
</dbReference>
<keyword evidence="2" id="KW-0813">Transport</keyword>
<dbReference type="NCBIfam" id="TIGR01730">
    <property type="entry name" value="RND_mfp"/>
    <property type="match status" value="1"/>
</dbReference>
<dbReference type="PANTHER" id="PTHR30097:SF15">
    <property type="entry name" value="CATION EFFLUX SYSTEM PROTEIN CUSB"/>
    <property type="match status" value="1"/>
</dbReference>
<comment type="caution">
    <text evidence="9">The sequence shown here is derived from an EMBL/GenBank/DDBJ whole genome shotgun (WGS) entry which is preliminary data.</text>
</comment>
<evidence type="ECO:0000256" key="1">
    <source>
        <dbReference type="ARBA" id="ARBA00009477"/>
    </source>
</evidence>
<protein>
    <submittedName>
        <fullName evidence="9">Efflux RND transporter periplasmic adaptor subunit</fullName>
    </submittedName>
</protein>
<dbReference type="InterPro" id="IPR058649">
    <property type="entry name" value="CzcB_C"/>
</dbReference>
<keyword evidence="4" id="KW-0472">Membrane</keyword>
<comment type="similarity">
    <text evidence="1">Belongs to the membrane fusion protein (MFP) (TC 8.A.1) family.</text>
</comment>
<feature type="domain" description="Heavy metal binding" evidence="5">
    <location>
        <begin position="503"/>
        <end position="530"/>
    </location>
</feature>
<dbReference type="Pfam" id="PF25919">
    <property type="entry name" value="BSH_CusB"/>
    <property type="match status" value="1"/>
</dbReference>
<evidence type="ECO:0000256" key="3">
    <source>
        <dbReference type="SAM" id="MobiDB-lite"/>
    </source>
</evidence>
<proteinExistence type="inferred from homology"/>
<dbReference type="PANTHER" id="PTHR30097">
    <property type="entry name" value="CATION EFFLUX SYSTEM PROTEIN CUSB"/>
    <property type="match status" value="1"/>
</dbReference>
<evidence type="ECO:0000259" key="8">
    <source>
        <dbReference type="Pfam" id="PF25975"/>
    </source>
</evidence>
<feature type="domain" description="Heavy metal binding" evidence="5">
    <location>
        <begin position="112"/>
        <end position="138"/>
    </location>
</feature>
<accession>A0ABV6YWT0</accession>
<feature type="domain" description="CusB-like beta-barrel" evidence="7">
    <location>
        <begin position="316"/>
        <end position="392"/>
    </location>
</feature>
<organism evidence="9 10">
    <name type="scientific">candidate division CSSED10-310 bacterium</name>
    <dbReference type="NCBI Taxonomy" id="2855610"/>
    <lineage>
        <taxon>Bacteria</taxon>
        <taxon>Bacteria division CSSED10-310</taxon>
    </lineage>
</organism>
<dbReference type="Gene3D" id="2.40.420.20">
    <property type="match status" value="1"/>
</dbReference>
<feature type="domain" description="CusB-like barrel-sandwich hybrid" evidence="6">
    <location>
        <begin position="191"/>
        <end position="310"/>
    </location>
</feature>
<dbReference type="InterPro" id="IPR058792">
    <property type="entry name" value="Beta-barrel_RND_2"/>
</dbReference>
<evidence type="ECO:0000256" key="2">
    <source>
        <dbReference type="ARBA" id="ARBA00022448"/>
    </source>
</evidence>
<dbReference type="InterPro" id="IPR051909">
    <property type="entry name" value="MFP_Cation_Efflux"/>
</dbReference>
<dbReference type="InterPro" id="IPR045800">
    <property type="entry name" value="HMBD"/>
</dbReference>
<feature type="domain" description="CzcB-like C-terminal circularly permuted SH3-like" evidence="8">
    <location>
        <begin position="398"/>
        <end position="458"/>
    </location>
</feature>
<dbReference type="EMBL" id="JBHPBY010000112">
    <property type="protein sequence ID" value="MFC1850628.1"/>
    <property type="molecule type" value="Genomic_DNA"/>
</dbReference>
<evidence type="ECO:0000259" key="7">
    <source>
        <dbReference type="Pfam" id="PF25954"/>
    </source>
</evidence>
<sequence length="532" mass="59433">MKNQKLSRDKMKFSRPILLFLNLVFVMILVGVVNIQWIIPVSEISQGHVLVDDGHGNVFAEEETLYTCGMHPQVIQDGPGICPICNMDLTPMKKKAGLQKSGSSSKEKKIKYWAAPMDPTYISDKPGKSPMGMDLVPVYEDGEPESDGNAIIIDPVVVQNMGVRVEQVKRGVISKNIRTIGDVEVAEDELSVVNLRFSGWLEKVFVEETGQYVRKGEKLFEIYSPELLTVQNELIQAISNSKGGVKGRHAQSSKRRLELFGIPDETINKIIKKNKATETITITAPQAGHVLHKNVVEGSYVKAGSDLYRIGNLDRIWILAEVYEHDVPWLKLGQKATIELSQQPGKLFEGTVSFIYPTLNKKTRTATVRIEISNKDLLLKPGMFATVRIEAQKKEDIVIVPTEAVIRTGERNVAFVTAELGKYKPREVVIGLAGDNRMLEIISGLKEGETVVVSGQFLFDSESQLQEAIQKLLEARLQKSQKTQHKDHDQKTPGDDKKDEDTYWTCSMHPTIVQDKPGNCPICGMDLVQKKK</sequence>
<keyword evidence="4" id="KW-1133">Transmembrane helix</keyword>
<dbReference type="SUPFAM" id="SSF111369">
    <property type="entry name" value="HlyD-like secretion proteins"/>
    <property type="match status" value="1"/>
</dbReference>
<evidence type="ECO:0000259" key="5">
    <source>
        <dbReference type="Pfam" id="PF19335"/>
    </source>
</evidence>
<gene>
    <name evidence="9" type="ORF">ACFL27_10590</name>
</gene>
<keyword evidence="4" id="KW-0812">Transmembrane</keyword>
<feature type="domain" description="Heavy metal binding" evidence="5">
    <location>
        <begin position="66"/>
        <end position="91"/>
    </location>
</feature>
<dbReference type="Gene3D" id="2.40.30.170">
    <property type="match status" value="1"/>
</dbReference>
<evidence type="ECO:0000313" key="9">
    <source>
        <dbReference type="EMBL" id="MFC1850628.1"/>
    </source>
</evidence>
<reference evidence="9 10" key="1">
    <citation type="submission" date="2024-09" db="EMBL/GenBank/DDBJ databases">
        <title>Laminarin stimulates single cell rates of sulfate reduction while oxygen inhibits transcriptomic activity in coastal marine sediment.</title>
        <authorList>
            <person name="Lindsay M."/>
            <person name="Orcutt B."/>
            <person name="Emerson D."/>
            <person name="Stepanauskas R."/>
            <person name="D'Angelo T."/>
        </authorList>
    </citation>
    <scope>NUCLEOTIDE SEQUENCE [LARGE SCALE GENOMIC DNA]</scope>
    <source>
        <strain evidence="9">SAG AM-311-K15</strain>
    </source>
</reference>
<evidence type="ECO:0000259" key="6">
    <source>
        <dbReference type="Pfam" id="PF25919"/>
    </source>
</evidence>
<evidence type="ECO:0000256" key="4">
    <source>
        <dbReference type="SAM" id="Phobius"/>
    </source>
</evidence>
<feature type="transmembrane region" description="Helical" evidence="4">
    <location>
        <begin position="20"/>
        <end position="39"/>
    </location>
</feature>
<name>A0ABV6YWT0_UNCC1</name>
<dbReference type="Pfam" id="PF25975">
    <property type="entry name" value="CzcB_C"/>
    <property type="match status" value="1"/>
</dbReference>
<evidence type="ECO:0000313" key="10">
    <source>
        <dbReference type="Proteomes" id="UP001594351"/>
    </source>
</evidence>
<feature type="compositionally biased region" description="Basic and acidic residues" evidence="3">
    <location>
        <begin position="484"/>
        <end position="500"/>
    </location>
</feature>
<feature type="region of interest" description="Disordered" evidence="3">
    <location>
        <begin position="479"/>
        <end position="500"/>
    </location>
</feature>